<comment type="caution">
    <text evidence="1">The sequence shown here is derived from an EMBL/GenBank/DDBJ whole genome shotgun (WGS) entry which is preliminary data.</text>
</comment>
<proteinExistence type="predicted"/>
<organism evidence="1 2">
    <name type="scientific">Trametes sanguinea</name>
    <dbReference type="NCBI Taxonomy" id="158606"/>
    <lineage>
        <taxon>Eukaryota</taxon>
        <taxon>Fungi</taxon>
        <taxon>Dikarya</taxon>
        <taxon>Basidiomycota</taxon>
        <taxon>Agaricomycotina</taxon>
        <taxon>Agaricomycetes</taxon>
        <taxon>Polyporales</taxon>
        <taxon>Polyporaceae</taxon>
        <taxon>Trametes</taxon>
    </lineage>
</organism>
<sequence>MKTVQKLLASTNKLEVLEAMEFFRVCYEYKFDAAESDVSALDARSVDDLLCFALEALAHSSDHISNPAVYRSPLLASVLAPPPLAFSAFTTISHNSCAIVRPPLSCASLQAINVRNRRDQ</sequence>
<evidence type="ECO:0000313" key="2">
    <source>
        <dbReference type="Proteomes" id="UP001144978"/>
    </source>
</evidence>
<evidence type="ECO:0000313" key="1">
    <source>
        <dbReference type="EMBL" id="KAJ2971111.1"/>
    </source>
</evidence>
<keyword evidence="2" id="KW-1185">Reference proteome</keyword>
<dbReference type="EMBL" id="JANSHE010005414">
    <property type="protein sequence ID" value="KAJ2971111.1"/>
    <property type="molecule type" value="Genomic_DNA"/>
</dbReference>
<accession>A0ACC1MXX9</accession>
<reference evidence="1" key="1">
    <citation type="submission" date="2022-08" db="EMBL/GenBank/DDBJ databases">
        <title>Genome Sequence of Pycnoporus sanguineus.</title>
        <authorList>
            <person name="Buettner E."/>
        </authorList>
    </citation>
    <scope>NUCLEOTIDE SEQUENCE</scope>
    <source>
        <strain evidence="1">CG-C14</strain>
    </source>
</reference>
<name>A0ACC1MXX9_9APHY</name>
<gene>
    <name evidence="1" type="ORF">NUW54_g12577</name>
</gene>
<protein>
    <submittedName>
        <fullName evidence="1">Uncharacterized protein</fullName>
    </submittedName>
</protein>
<dbReference type="Proteomes" id="UP001144978">
    <property type="component" value="Unassembled WGS sequence"/>
</dbReference>